<proteinExistence type="predicted"/>
<sequence>MRKRSILTALVTASLAVSLAACGETDTAHSYTTPKDTKTVEKTLETVNGAGISVPEKRDLKVKLPNGQSAVKWQVDVSDPSFAEVGKSENDVVTIHPLKPLGEDDAPVTVTLTSPDGAATSFTLKITEGAN</sequence>
<keyword evidence="3" id="KW-1185">Reference proteome</keyword>
<evidence type="ECO:0000256" key="1">
    <source>
        <dbReference type="SAM" id="SignalP"/>
    </source>
</evidence>
<evidence type="ECO:0008006" key="4">
    <source>
        <dbReference type="Google" id="ProtNLM"/>
    </source>
</evidence>
<dbReference type="KEGG" id="phon:BH719_06980"/>
<reference evidence="2 3" key="1">
    <citation type="submission" date="2016-09" db="EMBL/GenBank/DDBJ databases">
        <title>Complete genome sequence of Actinomyces hongkongensis HKU8.</title>
        <authorList>
            <person name="Gao Y.-X."/>
            <person name="Zhou Y.-Y."/>
            <person name="Xie Y."/>
            <person name="Wang M."/>
            <person name="Wang S.-J."/>
            <person name="Shen S.-G."/>
        </authorList>
    </citation>
    <scope>NUCLEOTIDE SEQUENCE [LARGE SCALE GENOMIC DNA]</scope>
    <source>
        <strain evidence="2 3">HKU8</strain>
    </source>
</reference>
<organism evidence="2 3">
    <name type="scientific">Pauljensenia hongkongensis</name>
    <dbReference type="NCBI Taxonomy" id="178339"/>
    <lineage>
        <taxon>Bacteria</taxon>
        <taxon>Bacillati</taxon>
        <taxon>Actinomycetota</taxon>
        <taxon>Actinomycetes</taxon>
        <taxon>Actinomycetales</taxon>
        <taxon>Actinomycetaceae</taxon>
        <taxon>Pauljensenia</taxon>
    </lineage>
</organism>
<dbReference type="RefSeq" id="WP_034255353.1">
    <property type="nucleotide sequence ID" value="NZ_CP017298.1"/>
</dbReference>
<feature type="chain" id="PRO_5039068748" description="Lipoprotein" evidence="1">
    <location>
        <begin position="24"/>
        <end position="131"/>
    </location>
</feature>
<dbReference type="STRING" id="178339.BH719_06980"/>
<dbReference type="EMBL" id="CP017298">
    <property type="protein sequence ID" value="AOS47619.1"/>
    <property type="molecule type" value="Genomic_DNA"/>
</dbReference>
<feature type="signal peptide" evidence="1">
    <location>
        <begin position="1"/>
        <end position="23"/>
    </location>
</feature>
<evidence type="ECO:0000313" key="3">
    <source>
        <dbReference type="Proteomes" id="UP000095214"/>
    </source>
</evidence>
<evidence type="ECO:0000313" key="2">
    <source>
        <dbReference type="EMBL" id="AOS47619.1"/>
    </source>
</evidence>
<gene>
    <name evidence="2" type="ORF">BH719_06980</name>
</gene>
<accession>A0A1D8B3D7</accession>
<dbReference type="Proteomes" id="UP000095214">
    <property type="component" value="Chromosome"/>
</dbReference>
<dbReference type="OrthoDB" id="3253645at2"/>
<keyword evidence="1" id="KW-0732">Signal</keyword>
<dbReference type="PROSITE" id="PS51257">
    <property type="entry name" value="PROKAR_LIPOPROTEIN"/>
    <property type="match status" value="1"/>
</dbReference>
<protein>
    <recommendedName>
        <fullName evidence="4">Lipoprotein</fullName>
    </recommendedName>
</protein>
<name>A0A1D8B3D7_9ACTO</name>
<dbReference type="AlphaFoldDB" id="A0A1D8B3D7"/>